<feature type="compositionally biased region" description="Polar residues" evidence="1">
    <location>
        <begin position="306"/>
        <end position="325"/>
    </location>
</feature>
<keyword evidence="3" id="KW-1185">Reference proteome</keyword>
<protein>
    <submittedName>
        <fullName evidence="2">Uncharacterized protein</fullName>
    </submittedName>
</protein>
<evidence type="ECO:0000313" key="3">
    <source>
        <dbReference type="Proteomes" id="UP000186922"/>
    </source>
</evidence>
<feature type="compositionally biased region" description="Polar residues" evidence="1">
    <location>
        <begin position="275"/>
        <end position="289"/>
    </location>
</feature>
<proteinExistence type="predicted"/>
<dbReference type="AlphaFoldDB" id="A0A1D1VDP0"/>
<feature type="compositionally biased region" description="Polar residues" evidence="1">
    <location>
        <begin position="115"/>
        <end position="124"/>
    </location>
</feature>
<name>A0A1D1VDP0_RAMVA</name>
<comment type="caution">
    <text evidence="2">The sequence shown here is derived from an EMBL/GenBank/DDBJ whole genome shotgun (WGS) entry which is preliminary data.</text>
</comment>
<feature type="compositionally biased region" description="Basic and acidic residues" evidence="1">
    <location>
        <begin position="127"/>
        <end position="140"/>
    </location>
</feature>
<dbReference type="EMBL" id="BDGG01000005">
    <property type="protein sequence ID" value="GAU99771.1"/>
    <property type="molecule type" value="Genomic_DNA"/>
</dbReference>
<feature type="compositionally biased region" description="Polar residues" evidence="1">
    <location>
        <begin position="242"/>
        <end position="251"/>
    </location>
</feature>
<accession>A0A1D1VDP0</accession>
<feature type="compositionally biased region" description="Polar residues" evidence="1">
    <location>
        <begin position="1"/>
        <end position="18"/>
    </location>
</feature>
<sequence length="502" mass="53670">MEKEQSQYASVLGTTTSAVPKIKVEQGSPAKIDSQKDPPNTTTSSRPSSDMEENAGEVPPPAGTPSAYASTTKVKYEGIDLTGPDQPCANCDSSCAAHAVSSPSENVESEPINASHYSAASQSAVDGHSKRQESFKDALKKNHTGQPATTDSSSTPTLPPEDDQRGRSPRTASNVPFILKTYKIPKKQQLNDALTSVSTTIANETSNVVGRADDPGILHQPDATQQRLATLAAVHEKKTSGDFETQTSTGLFGTDVSASGRAGSLPKKKPPPETASGTNQAKTTPNTMSPIPRLPAVQPDIAGSRKNGNADNPRSSESNECSTAPSPRRHEQKADSHWKVAGKRLNEGTKVTKDNPRAKSQTAKEPTVSPSVVTSHQTVVNTTVSDRVTRNGTTGRVVEPVVVAEVRALGKMPGRDRTEAAKQIKHRENREVMVATCSNVQVSVEGGGSFRGQITPKKYKKTWTMDVAHIYQNEVRDCLRIDAEDFRDGVPVHIHMGPNCSL</sequence>
<dbReference type="Proteomes" id="UP000186922">
    <property type="component" value="Unassembled WGS sequence"/>
</dbReference>
<gene>
    <name evidence="2" type="primary">RvY_10723-1</name>
    <name evidence="2" type="synonym">RvY_10723.1</name>
    <name evidence="2" type="ORF">RvY_10723</name>
</gene>
<feature type="region of interest" description="Disordered" evidence="1">
    <location>
        <begin position="1"/>
        <end position="176"/>
    </location>
</feature>
<feature type="region of interest" description="Disordered" evidence="1">
    <location>
        <begin position="239"/>
        <end position="375"/>
    </location>
</feature>
<evidence type="ECO:0000256" key="1">
    <source>
        <dbReference type="SAM" id="MobiDB-lite"/>
    </source>
</evidence>
<feature type="compositionally biased region" description="Low complexity" evidence="1">
    <location>
        <begin position="100"/>
        <end position="111"/>
    </location>
</feature>
<feature type="compositionally biased region" description="Low complexity" evidence="1">
    <location>
        <begin position="38"/>
        <end position="48"/>
    </location>
</feature>
<feature type="compositionally biased region" description="Basic and acidic residues" evidence="1">
    <location>
        <begin position="328"/>
        <end position="357"/>
    </location>
</feature>
<feature type="compositionally biased region" description="Polar residues" evidence="1">
    <location>
        <begin position="358"/>
        <end position="375"/>
    </location>
</feature>
<reference evidence="2 3" key="1">
    <citation type="journal article" date="2016" name="Nat. Commun.">
        <title>Extremotolerant tardigrade genome and improved radiotolerance of human cultured cells by tardigrade-unique protein.</title>
        <authorList>
            <person name="Hashimoto T."/>
            <person name="Horikawa D.D."/>
            <person name="Saito Y."/>
            <person name="Kuwahara H."/>
            <person name="Kozuka-Hata H."/>
            <person name="Shin-I T."/>
            <person name="Minakuchi Y."/>
            <person name="Ohishi K."/>
            <person name="Motoyama A."/>
            <person name="Aizu T."/>
            <person name="Enomoto A."/>
            <person name="Kondo K."/>
            <person name="Tanaka S."/>
            <person name="Hara Y."/>
            <person name="Koshikawa S."/>
            <person name="Sagara H."/>
            <person name="Miura T."/>
            <person name="Yokobori S."/>
            <person name="Miyagawa K."/>
            <person name="Suzuki Y."/>
            <person name="Kubo T."/>
            <person name="Oyama M."/>
            <person name="Kohara Y."/>
            <person name="Fujiyama A."/>
            <person name="Arakawa K."/>
            <person name="Katayama T."/>
            <person name="Toyoda A."/>
            <person name="Kunieda T."/>
        </authorList>
    </citation>
    <scope>NUCLEOTIDE SEQUENCE [LARGE SCALE GENOMIC DNA]</scope>
    <source>
        <strain evidence="2 3">YOKOZUNA-1</strain>
    </source>
</reference>
<evidence type="ECO:0000313" key="2">
    <source>
        <dbReference type="EMBL" id="GAU99771.1"/>
    </source>
</evidence>
<organism evidence="2 3">
    <name type="scientific">Ramazzottius varieornatus</name>
    <name type="common">Water bear</name>
    <name type="synonym">Tardigrade</name>
    <dbReference type="NCBI Taxonomy" id="947166"/>
    <lineage>
        <taxon>Eukaryota</taxon>
        <taxon>Metazoa</taxon>
        <taxon>Ecdysozoa</taxon>
        <taxon>Tardigrada</taxon>
        <taxon>Eutardigrada</taxon>
        <taxon>Parachela</taxon>
        <taxon>Hypsibioidea</taxon>
        <taxon>Ramazzottiidae</taxon>
        <taxon>Ramazzottius</taxon>
    </lineage>
</organism>